<name>E6W354_DESIS</name>
<dbReference type="KEGG" id="din:Selin_0980"/>
<evidence type="ECO:0000313" key="1">
    <source>
        <dbReference type="EMBL" id="ADU65715.1"/>
    </source>
</evidence>
<dbReference type="AlphaFoldDB" id="E6W354"/>
<evidence type="ECO:0000313" key="2">
    <source>
        <dbReference type="Proteomes" id="UP000002572"/>
    </source>
</evidence>
<accession>E6W354</accession>
<reference evidence="1 2" key="1">
    <citation type="submission" date="2010-12" db="EMBL/GenBank/DDBJ databases">
        <title>Complete sequence of Desulfurispirillum indicum S5.</title>
        <authorList>
            <consortium name="US DOE Joint Genome Institute"/>
            <person name="Lucas S."/>
            <person name="Copeland A."/>
            <person name="Lapidus A."/>
            <person name="Cheng J.-F."/>
            <person name="Goodwin L."/>
            <person name="Pitluck S."/>
            <person name="Chertkov O."/>
            <person name="Held B."/>
            <person name="Detter J.C."/>
            <person name="Han C."/>
            <person name="Tapia R."/>
            <person name="Land M."/>
            <person name="Hauser L."/>
            <person name="Kyrpides N."/>
            <person name="Ivanova N."/>
            <person name="Mikhailova N."/>
            <person name="Haggblom M."/>
            <person name="Rauschenbach I."/>
            <person name="Bini E."/>
            <person name="Woyke T."/>
        </authorList>
    </citation>
    <scope>NUCLEOTIDE SEQUENCE [LARGE SCALE GENOMIC DNA]</scope>
    <source>
        <strain evidence="2">ATCC BAA-1389 / DSM 22839 / S5</strain>
    </source>
</reference>
<gene>
    <name evidence="1" type="ordered locus">Selin_0980</name>
</gene>
<sequence>MRSLFRIIAILMFVCIVPVYSMASFVFQEEGRYASPREICVVQLKISPKGGFSQLFIEDHVGGLVHVADDVTGFLWLDGGSLIFSSSPIYGKPGVFELICSYDDLTLITLMASENIYSAYPDGADYFELKEIVDGKLWFYYGADVETIDFNNFRIEANLRWLMLSESCWKKRQGDKCNFR</sequence>
<organism evidence="1 2">
    <name type="scientific">Desulfurispirillum indicum (strain ATCC BAA-1389 / DSM 22839 / S5)</name>
    <dbReference type="NCBI Taxonomy" id="653733"/>
    <lineage>
        <taxon>Bacteria</taxon>
        <taxon>Pseudomonadati</taxon>
        <taxon>Chrysiogenota</taxon>
        <taxon>Chrysiogenia</taxon>
        <taxon>Chrysiogenales</taxon>
        <taxon>Chrysiogenaceae</taxon>
        <taxon>Desulfurispirillum</taxon>
    </lineage>
</organism>
<dbReference type="Proteomes" id="UP000002572">
    <property type="component" value="Chromosome"/>
</dbReference>
<dbReference type="RefSeq" id="WP_013505598.1">
    <property type="nucleotide sequence ID" value="NC_014836.1"/>
</dbReference>
<protein>
    <submittedName>
        <fullName evidence="1">WRKY19 transcription factor</fullName>
    </submittedName>
</protein>
<dbReference type="OrthoDB" id="4332189at2"/>
<dbReference type="EMBL" id="CP002432">
    <property type="protein sequence ID" value="ADU65715.1"/>
    <property type="molecule type" value="Genomic_DNA"/>
</dbReference>
<proteinExistence type="predicted"/>
<dbReference type="STRING" id="653733.Selin_0980"/>
<keyword evidence="2" id="KW-1185">Reference proteome</keyword>
<dbReference type="HOGENOM" id="CLU_1493917_0_0_0"/>
<dbReference type="InParanoid" id="E6W354"/>